<dbReference type="AlphaFoldDB" id="A0A3D9RIC4"/>
<comment type="caution">
    <text evidence="2">The sequence shown here is derived from an EMBL/GenBank/DDBJ whole genome shotgun (WGS) entry which is preliminary data.</text>
</comment>
<dbReference type="CDD" id="cd04301">
    <property type="entry name" value="NAT_SF"/>
    <property type="match status" value="1"/>
</dbReference>
<dbReference type="Pfam" id="PF13302">
    <property type="entry name" value="Acetyltransf_3"/>
    <property type="match status" value="1"/>
</dbReference>
<evidence type="ECO:0000313" key="2">
    <source>
        <dbReference type="EMBL" id="REE78862.1"/>
    </source>
</evidence>
<dbReference type="GO" id="GO:0016747">
    <property type="term" value="F:acyltransferase activity, transferring groups other than amino-acyl groups"/>
    <property type="evidence" value="ECO:0007669"/>
    <property type="project" value="InterPro"/>
</dbReference>
<evidence type="ECO:0000259" key="1">
    <source>
        <dbReference type="PROSITE" id="PS51186"/>
    </source>
</evidence>
<evidence type="ECO:0000313" key="3">
    <source>
        <dbReference type="Proteomes" id="UP000256429"/>
    </source>
</evidence>
<dbReference type="RefSeq" id="WP_115882764.1">
    <property type="nucleotide sequence ID" value="NZ_QTTQ01000013.1"/>
</dbReference>
<dbReference type="InterPro" id="IPR016181">
    <property type="entry name" value="Acyl_CoA_acyltransferase"/>
</dbReference>
<feature type="domain" description="N-acetyltransferase" evidence="1">
    <location>
        <begin position="14"/>
        <end position="173"/>
    </location>
</feature>
<dbReference type="Proteomes" id="UP000256429">
    <property type="component" value="Unassembled WGS sequence"/>
</dbReference>
<dbReference type="SUPFAM" id="SSF55729">
    <property type="entry name" value="Acyl-CoA N-acyltransferases (Nat)"/>
    <property type="match status" value="1"/>
</dbReference>
<dbReference type="EMBL" id="QTTQ01000013">
    <property type="protein sequence ID" value="REE78862.1"/>
    <property type="molecule type" value="Genomic_DNA"/>
</dbReference>
<sequence length="173" mass="20228">MNFSPFPVLKTNRLLLRQLKDSDCETIFYLRSNETVNEFVKRAKAESIEDALLFITKIKKAVSKNESIYWCITFKSNPYLIGTICLWNFSEDKKTAEVGYDLHPDFQQKGIMNEAIQSVLNYGFNTLKLEIIEAYTQNNNKNSIKLLEKNNFLLIKNRKDKDNLDNLIFTLKK</sequence>
<dbReference type="InterPro" id="IPR051531">
    <property type="entry name" value="N-acetyltransferase"/>
</dbReference>
<keyword evidence="3" id="KW-1185">Reference proteome</keyword>
<dbReference type="OrthoDB" id="9811523at2"/>
<reference evidence="2 3" key="1">
    <citation type="submission" date="2018-08" db="EMBL/GenBank/DDBJ databases">
        <title>Genomic Encyclopedia of Type Strains, Phase III (KMG-III): the genomes of soil and plant-associated and newly described type strains.</title>
        <authorList>
            <person name="Whitman W."/>
        </authorList>
    </citation>
    <scope>NUCLEOTIDE SEQUENCE [LARGE SCALE GENOMIC DNA]</scope>
    <source>
        <strain evidence="2 3">325-5</strain>
    </source>
</reference>
<dbReference type="PANTHER" id="PTHR43792:SF1">
    <property type="entry name" value="N-ACETYLTRANSFERASE DOMAIN-CONTAINING PROTEIN"/>
    <property type="match status" value="1"/>
</dbReference>
<organism evidence="2 3">
    <name type="scientific">Lutibacter oceani</name>
    <dbReference type="NCBI Taxonomy" id="1853311"/>
    <lineage>
        <taxon>Bacteria</taxon>
        <taxon>Pseudomonadati</taxon>
        <taxon>Bacteroidota</taxon>
        <taxon>Flavobacteriia</taxon>
        <taxon>Flavobacteriales</taxon>
        <taxon>Flavobacteriaceae</taxon>
        <taxon>Lutibacter</taxon>
    </lineage>
</organism>
<name>A0A3D9RIC4_9FLAO</name>
<dbReference type="InterPro" id="IPR000182">
    <property type="entry name" value="GNAT_dom"/>
</dbReference>
<gene>
    <name evidence="2" type="ORF">BX611_2999</name>
</gene>
<accession>A0A3D9RIC4</accession>
<dbReference type="Gene3D" id="3.40.630.30">
    <property type="match status" value="1"/>
</dbReference>
<protein>
    <submittedName>
        <fullName evidence="2">Ribosomal-protein-alanine N-acetyltransferase</fullName>
    </submittedName>
</protein>
<dbReference type="PANTHER" id="PTHR43792">
    <property type="entry name" value="GNAT FAMILY, PUTATIVE (AFU_ORTHOLOGUE AFUA_3G00765)-RELATED-RELATED"/>
    <property type="match status" value="1"/>
</dbReference>
<keyword evidence="2" id="KW-0808">Transferase</keyword>
<dbReference type="PROSITE" id="PS51186">
    <property type="entry name" value="GNAT"/>
    <property type="match status" value="1"/>
</dbReference>
<proteinExistence type="predicted"/>